<feature type="domain" description="RanBP2-type" evidence="5">
    <location>
        <begin position="9"/>
        <end position="38"/>
    </location>
</feature>
<dbReference type="GO" id="GO:0005737">
    <property type="term" value="C:cytoplasm"/>
    <property type="evidence" value="ECO:0007669"/>
    <property type="project" value="TreeGrafter"/>
</dbReference>
<dbReference type="GO" id="GO:0003729">
    <property type="term" value="F:mRNA binding"/>
    <property type="evidence" value="ECO:0007669"/>
    <property type="project" value="TreeGrafter"/>
</dbReference>
<feature type="domain" description="RanBP2-type" evidence="5">
    <location>
        <begin position="54"/>
        <end position="83"/>
    </location>
</feature>
<dbReference type="InterPro" id="IPR001876">
    <property type="entry name" value="Znf_RanBP2"/>
</dbReference>
<evidence type="ECO:0000313" key="7">
    <source>
        <dbReference type="Proteomes" id="UP000324705"/>
    </source>
</evidence>
<name>A0A9R1QR00_TRITD</name>
<dbReference type="PROSITE" id="PS01358">
    <property type="entry name" value="ZF_RANBP2_1"/>
    <property type="match status" value="2"/>
</dbReference>
<dbReference type="Gramene" id="TRITD3Bv1G190130.3">
    <property type="protein sequence ID" value="TRITD3Bv1G190130.3"/>
    <property type="gene ID" value="TRITD3Bv1G190130"/>
</dbReference>
<keyword evidence="2 4" id="KW-0863">Zinc-finger</keyword>
<keyword evidence="7" id="KW-1185">Reference proteome</keyword>
<dbReference type="SMART" id="SM00547">
    <property type="entry name" value="ZnF_RBZ"/>
    <property type="match status" value="3"/>
</dbReference>
<evidence type="ECO:0000256" key="3">
    <source>
        <dbReference type="ARBA" id="ARBA00022833"/>
    </source>
</evidence>
<feature type="domain" description="RanBP2-type" evidence="5">
    <location>
        <begin position="102"/>
        <end position="146"/>
    </location>
</feature>
<evidence type="ECO:0000256" key="1">
    <source>
        <dbReference type="ARBA" id="ARBA00022723"/>
    </source>
</evidence>
<accession>A0A9R1QR00</accession>
<keyword evidence="1" id="KW-0479">Metal-binding</keyword>
<proteinExistence type="predicted"/>
<dbReference type="GO" id="GO:0008270">
    <property type="term" value="F:zinc ion binding"/>
    <property type="evidence" value="ECO:0007669"/>
    <property type="project" value="UniProtKB-KW"/>
</dbReference>
<reference evidence="6 7" key="1">
    <citation type="submission" date="2017-09" db="EMBL/GenBank/DDBJ databases">
        <authorList>
            <consortium name="International Durum Wheat Genome Sequencing Consortium (IDWGSC)"/>
            <person name="Milanesi L."/>
        </authorList>
    </citation>
    <scope>NUCLEOTIDE SEQUENCE [LARGE SCALE GENOMIC DNA]</scope>
    <source>
        <strain evidence="7">cv. Svevo</strain>
    </source>
</reference>
<dbReference type="Gene3D" id="4.10.1060.10">
    <property type="entry name" value="Zinc finger, RanBP2-type"/>
    <property type="match status" value="3"/>
</dbReference>
<dbReference type="EMBL" id="LT934116">
    <property type="protein sequence ID" value="VAH81059.1"/>
    <property type="molecule type" value="Genomic_DNA"/>
</dbReference>
<keyword evidence="3" id="KW-0862">Zinc</keyword>
<dbReference type="PROSITE" id="PS50199">
    <property type="entry name" value="ZF_RANBP2_2"/>
    <property type="match status" value="3"/>
</dbReference>
<dbReference type="OMA" id="PPIYVAN"/>
<evidence type="ECO:0000256" key="4">
    <source>
        <dbReference type="PROSITE-ProRule" id="PRU00322"/>
    </source>
</evidence>
<evidence type="ECO:0000259" key="5">
    <source>
        <dbReference type="PROSITE" id="PS50199"/>
    </source>
</evidence>
<evidence type="ECO:0000313" key="6">
    <source>
        <dbReference type="EMBL" id="VAH81059.1"/>
    </source>
</evidence>
<dbReference type="InterPro" id="IPR036443">
    <property type="entry name" value="Znf_RanBP2_sf"/>
</dbReference>
<dbReference type="Proteomes" id="UP000324705">
    <property type="component" value="Chromosome 3B"/>
</dbReference>
<organism evidence="6 7">
    <name type="scientific">Triticum turgidum subsp. durum</name>
    <name type="common">Durum wheat</name>
    <name type="synonym">Triticum durum</name>
    <dbReference type="NCBI Taxonomy" id="4567"/>
    <lineage>
        <taxon>Eukaryota</taxon>
        <taxon>Viridiplantae</taxon>
        <taxon>Streptophyta</taxon>
        <taxon>Embryophyta</taxon>
        <taxon>Tracheophyta</taxon>
        <taxon>Spermatophyta</taxon>
        <taxon>Magnoliopsida</taxon>
        <taxon>Liliopsida</taxon>
        <taxon>Poales</taxon>
        <taxon>Poaceae</taxon>
        <taxon>BOP clade</taxon>
        <taxon>Pooideae</taxon>
        <taxon>Triticodae</taxon>
        <taxon>Triticeae</taxon>
        <taxon>Triticinae</taxon>
        <taxon>Triticum</taxon>
    </lineage>
</organism>
<sequence length="148" mass="16520">MEKVMMSRKPGDWSCRSCQYLNFCKRDACQRCGEAKLGAERPDYAAMGGSWEVKPGDWYCGCCGVNNYANRASCFKCSAAKTDSAAVAHNWGFNAAGQAGWKAGDWICPRFVCLRPPIYVANRLDCNVQNYANRTECFRCNAPKSYYG</sequence>
<dbReference type="AlphaFoldDB" id="A0A9R1QR00"/>
<dbReference type="SUPFAM" id="SSF90209">
    <property type="entry name" value="Ran binding protein zinc finger-like"/>
    <property type="match status" value="2"/>
</dbReference>
<dbReference type="PANTHER" id="PTHR23111:SF96">
    <property type="entry name" value="OS01G0555100 PROTEIN"/>
    <property type="match status" value="1"/>
</dbReference>
<dbReference type="Pfam" id="PF00641">
    <property type="entry name" value="Zn_ribbon_RanBP"/>
    <property type="match status" value="3"/>
</dbReference>
<protein>
    <recommendedName>
        <fullName evidence="5">RanBP2-type domain-containing protein</fullName>
    </recommendedName>
</protein>
<evidence type="ECO:0000256" key="2">
    <source>
        <dbReference type="ARBA" id="ARBA00022771"/>
    </source>
</evidence>
<gene>
    <name evidence="6" type="ORF">TRITD_3Bv1G190130</name>
</gene>
<dbReference type="PANTHER" id="PTHR23111">
    <property type="entry name" value="ZINC FINGER PROTEIN"/>
    <property type="match status" value="1"/>
</dbReference>